<dbReference type="OrthoDB" id="7066226at2"/>
<sequence length="194" mass="21431">MKVIYLLIAVMSLTIFSTKTLATIYKCKSPSGKIAYSDKPCKGETQSVKSEVSKGHESNIEFLNKRIVERLLRNLEAASKARNANRLISYFTPDADITLDLPANLGGKQKMSVSKYKETLVLGWSVPGNISAKMEDVVITLSEDKKSAYVTATVVESLEMDSNVIMSTRATEQLTVVIKNGVSLIDKMYVKLEL</sequence>
<comment type="caution">
    <text evidence="1">The sequence shown here is derived from an EMBL/GenBank/DDBJ whole genome shotgun (WGS) entry which is preliminary data.</text>
</comment>
<evidence type="ECO:0000313" key="2">
    <source>
        <dbReference type="Proteomes" id="UP000315439"/>
    </source>
</evidence>
<gene>
    <name evidence="1" type="ORF">FLL46_07655</name>
</gene>
<evidence type="ECO:0000313" key="1">
    <source>
        <dbReference type="EMBL" id="TQV88389.1"/>
    </source>
</evidence>
<organism evidence="1 2">
    <name type="scientific">Aliikangiella coralliicola</name>
    <dbReference type="NCBI Taxonomy" id="2592383"/>
    <lineage>
        <taxon>Bacteria</taxon>
        <taxon>Pseudomonadati</taxon>
        <taxon>Pseudomonadota</taxon>
        <taxon>Gammaproteobacteria</taxon>
        <taxon>Oceanospirillales</taxon>
        <taxon>Pleioneaceae</taxon>
        <taxon>Aliikangiella</taxon>
    </lineage>
</organism>
<accession>A0A545UFZ6</accession>
<keyword evidence="2" id="KW-1185">Reference proteome</keyword>
<dbReference type="EMBL" id="VIKS01000004">
    <property type="protein sequence ID" value="TQV88389.1"/>
    <property type="molecule type" value="Genomic_DNA"/>
</dbReference>
<proteinExistence type="predicted"/>
<dbReference type="RefSeq" id="WP_142892897.1">
    <property type="nucleotide sequence ID" value="NZ_ML660162.1"/>
</dbReference>
<protein>
    <submittedName>
        <fullName evidence="1">DUF4124 domain-containing protein</fullName>
    </submittedName>
</protein>
<dbReference type="Proteomes" id="UP000315439">
    <property type="component" value="Unassembled WGS sequence"/>
</dbReference>
<reference evidence="1 2" key="1">
    <citation type="submission" date="2019-07" db="EMBL/GenBank/DDBJ databases">
        <title>Draft genome for Aliikangiella sp. M105.</title>
        <authorList>
            <person name="Wang G."/>
        </authorList>
    </citation>
    <scope>NUCLEOTIDE SEQUENCE [LARGE SCALE GENOMIC DNA]</scope>
    <source>
        <strain evidence="1 2">M105</strain>
    </source>
</reference>
<name>A0A545UFZ6_9GAMM</name>
<dbReference type="AlphaFoldDB" id="A0A545UFZ6"/>